<dbReference type="EMBL" id="JAASQJ010000005">
    <property type="protein sequence ID" value="NIJ55339.1"/>
    <property type="molecule type" value="Genomic_DNA"/>
</dbReference>
<evidence type="ECO:0000259" key="1">
    <source>
        <dbReference type="Pfam" id="PF00534"/>
    </source>
</evidence>
<keyword evidence="3" id="KW-1185">Reference proteome</keyword>
<dbReference type="Proteomes" id="UP001179181">
    <property type="component" value="Unassembled WGS sequence"/>
</dbReference>
<sequence>MMRKILIVGKIPPPIGGVTVHISRLVRGLKEKKFTRFSFCDLERDQWFVIILKIVRHQVIHLHLSKPYQQLIFALFCKIFAKKLIITYHGNWGRYGIFGNWMVSMSAWLASVPVVQNAGSFQKAIFLNKNARRISTFISSADVPELSEQQLFVLTTFIKSYQIILCTNAWNLAFDRNGSETYGISDIIRRVKSEPDVALIISDPSKNYEKYMKSTFENVPSNVLFVTYAHDFRCILRISDAFIRNTTTDGVSLSIHEAMEANVPIFASDSVERPAFCWLFRDIMKVDFRDAIVLAGNLLDREAPQMIYADPVDDLISLYNLYLDKKYLDKNEVCDVNCPKKTKA</sequence>
<dbReference type="SUPFAM" id="SSF53756">
    <property type="entry name" value="UDP-Glycosyltransferase/glycogen phosphorylase"/>
    <property type="match status" value="1"/>
</dbReference>
<dbReference type="InterPro" id="IPR001296">
    <property type="entry name" value="Glyco_trans_1"/>
</dbReference>
<gene>
    <name evidence="2" type="ORF">FHS68_004528</name>
</gene>
<evidence type="ECO:0000313" key="3">
    <source>
        <dbReference type="Proteomes" id="UP001179181"/>
    </source>
</evidence>
<comment type="caution">
    <text evidence="2">The sequence shown here is derived from an EMBL/GenBank/DDBJ whole genome shotgun (WGS) entry which is preliminary data.</text>
</comment>
<organism evidence="2 3">
    <name type="scientific">Dyadobacter arcticus</name>
    <dbReference type="NCBI Taxonomy" id="1078754"/>
    <lineage>
        <taxon>Bacteria</taxon>
        <taxon>Pseudomonadati</taxon>
        <taxon>Bacteroidota</taxon>
        <taxon>Cytophagia</taxon>
        <taxon>Cytophagales</taxon>
        <taxon>Spirosomataceae</taxon>
        <taxon>Dyadobacter</taxon>
    </lineage>
</organism>
<dbReference type="Gene3D" id="3.40.50.2000">
    <property type="entry name" value="Glycogen Phosphorylase B"/>
    <property type="match status" value="2"/>
</dbReference>
<evidence type="ECO:0000313" key="2">
    <source>
        <dbReference type="EMBL" id="NIJ55339.1"/>
    </source>
</evidence>
<reference evidence="2 3" key="1">
    <citation type="submission" date="2020-03" db="EMBL/GenBank/DDBJ databases">
        <title>Genomic Encyclopedia of Type Strains, Phase IV (KMG-IV): sequencing the most valuable type-strain genomes for metagenomic binning, comparative biology and taxonomic classification.</title>
        <authorList>
            <person name="Goeker M."/>
        </authorList>
    </citation>
    <scope>NUCLEOTIDE SEQUENCE [LARGE SCALE GENOMIC DNA]</scope>
    <source>
        <strain evidence="2 3">DSM 102865</strain>
    </source>
</reference>
<proteinExistence type="predicted"/>
<protein>
    <submittedName>
        <fullName evidence="2">Glycosyltransferase involved in cell wall biosynthesis</fullName>
    </submittedName>
</protein>
<dbReference type="Pfam" id="PF00534">
    <property type="entry name" value="Glycos_transf_1"/>
    <property type="match status" value="1"/>
</dbReference>
<name>A0ABX0UQR8_9BACT</name>
<feature type="domain" description="Glycosyl transferase family 1" evidence="1">
    <location>
        <begin position="183"/>
        <end position="271"/>
    </location>
</feature>
<accession>A0ABX0UQR8</accession>